<dbReference type="CDD" id="cd05930">
    <property type="entry name" value="A_NRPS"/>
    <property type="match status" value="1"/>
</dbReference>
<dbReference type="EMBL" id="CP022375">
    <property type="protein sequence ID" value="AXH29110.1"/>
    <property type="molecule type" value="Genomic_DNA"/>
</dbReference>
<dbReference type="Pfam" id="PF00668">
    <property type="entry name" value="Condensation"/>
    <property type="match status" value="1"/>
</dbReference>
<evidence type="ECO:0000259" key="4">
    <source>
        <dbReference type="PROSITE" id="PS50075"/>
    </source>
</evidence>
<dbReference type="FunFam" id="2.30.38.10:FF:000001">
    <property type="entry name" value="Non-ribosomal peptide synthetase PvdI"/>
    <property type="match status" value="2"/>
</dbReference>
<organism evidence="5 6">
    <name type="scientific">Francisella opportunistica</name>
    <dbReference type="NCBI Taxonomy" id="2016517"/>
    <lineage>
        <taxon>Bacteria</taxon>
        <taxon>Pseudomonadati</taxon>
        <taxon>Pseudomonadota</taxon>
        <taxon>Gammaproteobacteria</taxon>
        <taxon>Thiotrichales</taxon>
        <taxon>Francisellaceae</taxon>
        <taxon>Francisella</taxon>
    </lineage>
</organism>
<dbReference type="SUPFAM" id="SSF56801">
    <property type="entry name" value="Acetyl-CoA synthetase-like"/>
    <property type="match status" value="2"/>
</dbReference>
<dbReference type="PANTHER" id="PTHR45527:SF1">
    <property type="entry name" value="FATTY ACID SYNTHASE"/>
    <property type="match status" value="1"/>
</dbReference>
<dbReference type="InterPro" id="IPR009081">
    <property type="entry name" value="PP-bd_ACP"/>
</dbReference>
<keyword evidence="3" id="KW-0597">Phosphoprotein</keyword>
<evidence type="ECO:0000256" key="1">
    <source>
        <dbReference type="ARBA" id="ARBA00001957"/>
    </source>
</evidence>
<dbReference type="PROSITE" id="PS00455">
    <property type="entry name" value="AMP_BINDING"/>
    <property type="match status" value="2"/>
</dbReference>
<dbReference type="GO" id="GO:0005737">
    <property type="term" value="C:cytoplasm"/>
    <property type="evidence" value="ECO:0007669"/>
    <property type="project" value="TreeGrafter"/>
</dbReference>
<reference evidence="5 6" key="1">
    <citation type="submission" date="2017-07" db="EMBL/GenBank/DDBJ databases">
        <title>Complete genome sequences and comparative analysis of the novel pathogen Francisella opportunistica.</title>
        <authorList>
            <person name="Dietrich E.A."/>
            <person name="Kingry L.C."/>
            <person name="Petersen J.M."/>
        </authorList>
    </citation>
    <scope>NUCLEOTIDE SEQUENCE [LARGE SCALE GENOMIC DNA]</scope>
    <source>
        <strain evidence="5 6">14-2155</strain>
    </source>
</reference>
<name>A0A345JP64_9GAMM</name>
<dbReference type="PANTHER" id="PTHR45527">
    <property type="entry name" value="NONRIBOSOMAL PEPTIDE SYNTHETASE"/>
    <property type="match status" value="1"/>
</dbReference>
<dbReference type="InterPro" id="IPR025110">
    <property type="entry name" value="AMP-bd_C"/>
</dbReference>
<dbReference type="InterPro" id="IPR010071">
    <property type="entry name" value="AA_adenyl_dom"/>
</dbReference>
<dbReference type="Pfam" id="PF13193">
    <property type="entry name" value="AMP-binding_C"/>
    <property type="match status" value="2"/>
</dbReference>
<evidence type="ECO:0000256" key="2">
    <source>
        <dbReference type="ARBA" id="ARBA00022450"/>
    </source>
</evidence>
<dbReference type="InterPro" id="IPR036736">
    <property type="entry name" value="ACP-like_sf"/>
</dbReference>
<dbReference type="FunFam" id="3.40.50.12780:FF:000012">
    <property type="entry name" value="Non-ribosomal peptide synthetase"/>
    <property type="match status" value="1"/>
</dbReference>
<dbReference type="Gene3D" id="3.30.300.30">
    <property type="match status" value="2"/>
</dbReference>
<dbReference type="Pfam" id="PF00550">
    <property type="entry name" value="PP-binding"/>
    <property type="match status" value="2"/>
</dbReference>
<dbReference type="GO" id="GO:0031177">
    <property type="term" value="F:phosphopantetheine binding"/>
    <property type="evidence" value="ECO:0007669"/>
    <property type="project" value="TreeGrafter"/>
</dbReference>
<protein>
    <submittedName>
        <fullName evidence="5">Non-ribosomal peptide synthetase</fullName>
    </submittedName>
</protein>
<dbReference type="InterPro" id="IPR023213">
    <property type="entry name" value="CAT-like_dom_sf"/>
</dbReference>
<dbReference type="InterPro" id="IPR000873">
    <property type="entry name" value="AMP-dep_synth/lig_dom"/>
</dbReference>
<keyword evidence="6" id="KW-1185">Reference proteome</keyword>
<dbReference type="InterPro" id="IPR045851">
    <property type="entry name" value="AMP-bd_C_sf"/>
</dbReference>
<dbReference type="SUPFAM" id="SSF52777">
    <property type="entry name" value="CoA-dependent acyltransferases"/>
    <property type="match status" value="2"/>
</dbReference>
<dbReference type="NCBIfam" id="TIGR01733">
    <property type="entry name" value="AA-adenyl-dom"/>
    <property type="match status" value="2"/>
</dbReference>
<dbReference type="Gene3D" id="3.30.559.10">
    <property type="entry name" value="Chloramphenicol acetyltransferase-like domain"/>
    <property type="match status" value="1"/>
</dbReference>
<dbReference type="KEGG" id="foo:CGC45_00150"/>
<dbReference type="InterPro" id="IPR001242">
    <property type="entry name" value="Condensation_dom"/>
</dbReference>
<dbReference type="GO" id="GO:0043041">
    <property type="term" value="P:amino acid activation for nonribosomal peptide biosynthetic process"/>
    <property type="evidence" value="ECO:0007669"/>
    <property type="project" value="TreeGrafter"/>
</dbReference>
<dbReference type="InterPro" id="IPR020845">
    <property type="entry name" value="AMP-binding_CS"/>
</dbReference>
<dbReference type="Gene3D" id="1.10.1200.10">
    <property type="entry name" value="ACP-like"/>
    <property type="match status" value="2"/>
</dbReference>
<dbReference type="Gene3D" id="3.30.559.30">
    <property type="entry name" value="Nonribosomal peptide synthetase, condensation domain"/>
    <property type="match status" value="1"/>
</dbReference>
<feature type="domain" description="Carrier" evidence="4">
    <location>
        <begin position="536"/>
        <end position="611"/>
    </location>
</feature>
<dbReference type="Proteomes" id="UP000253862">
    <property type="component" value="Chromosome"/>
</dbReference>
<dbReference type="Gene3D" id="3.40.50.1820">
    <property type="entry name" value="alpha/beta hydrolase"/>
    <property type="match status" value="1"/>
</dbReference>
<evidence type="ECO:0000313" key="5">
    <source>
        <dbReference type="EMBL" id="AXH29110.1"/>
    </source>
</evidence>
<evidence type="ECO:0000256" key="3">
    <source>
        <dbReference type="ARBA" id="ARBA00022553"/>
    </source>
</evidence>
<dbReference type="InterPro" id="IPR001031">
    <property type="entry name" value="Thioesterase"/>
</dbReference>
<proteinExistence type="predicted"/>
<dbReference type="FunFam" id="3.40.50.980:FF:000002">
    <property type="entry name" value="Enterobactin synthetase component F"/>
    <property type="match status" value="1"/>
</dbReference>
<dbReference type="GO" id="GO:0044550">
    <property type="term" value="P:secondary metabolite biosynthetic process"/>
    <property type="evidence" value="ECO:0007669"/>
    <property type="project" value="TreeGrafter"/>
</dbReference>
<dbReference type="Pfam" id="PF00501">
    <property type="entry name" value="AMP-binding"/>
    <property type="match status" value="2"/>
</dbReference>
<keyword evidence="2" id="KW-0596">Phosphopantetheine</keyword>
<sequence>MYSNITDLIQTVNQTQRAFPQNKTIHQLFEEQVAKTPDNIAVVFEDKQLTYKELNQRSNQLARYIKDKYKSITNQELQPDSLIALYLDRSLEMIISILAVLKSGAAYVPISPDFPSDRTKYILEDTNSTILISQAHLINKLKEVAQDVEIIATDSQQFQNYAKDNLNTNVQPNNLAYVIYTSGTTGKPKGVALEHQGIINRIVWMQSIYPLTNKDRILQKTPYNFDVSVWELLWANWYGAAIVIAKPDGHKDCDYLYQLINKEKITVMHFVPSMLDVFLNYLSTKESSQSNLQIVFCSGEALKNNSCDTFYKLNPNISLYNLYGPTEASIDVSYSLCKLGKKVTIGKPLFNTKLYILDKYLKPVPIGIEGELYIGGVGLARGYLNLPQLTKERFIDNPFATPDDIAKGYTRLYKTGDICKWLASGEIEYIGRNDFQVKLRGFRIELGEIENVISAIDNIKQCCALVKDETLVAYYVASTEIDESVIKNHLAKKLPEYMIPSFYMRLESFPLTINGKLDRKALPDFNISNIKQKYLAPTTELQQQMCQIWQEVLKIDKVGITDNFFNIGGNSILAITTIMRINKITNKSYQVIDLFKSQTIQQLSNLEVNSNDISNESLNLTSKKLHHFEKVIFNHQLSSGDNLIYNESFLIDYKKYIDLNNLKSGVKYLLDKYTLLHSNYIYNNDGCLKRILNYDNSCICEQKIVKTQTELHQVLNEIERISFDLYNDKLIRFYLIDVLDIKKQYLFISCHHLILDATSLINIILPDLYSYLFLNEKDNRKSGINDFNEASYYINKHYKNNFEEKLSFWKNKLESLSPLDLPKNNQEFTNKGKQISFNCDKKTRTQLLQVSKNLNISEFSILYTLFTLVLHKISNQNKFAIITNIDERLYTPKHKDTIGCLINNMFLVSDFANNNDLSYFIYQAGREIISNINNAIAYESLLDNLDRDHIRLLSDIQFNFETEETHSLPYNQTQIYSHSGYVKQGLYFEVDLKNDEILCRVEFNNQYEKDFICTLINGYKTLLSKLDIILNKKISEISIIDDDQYKQILAISKGEYRGYPQTTIHQLFEEQVAKTPDNIALVFEDKQLTYKELNQRSNQLARYIKDKYRSITNQQLQQDTLIALYLDRSLEMIISILAVLKAAAAYVPISPDFPSDRTKYILEDTNATILLSQTHLINKLKEVAQDVEIIATDSQQFQNYAKDNLNTNVQPNNLAYVIYTSGTTGKPKGVMIEHISVINTVSNIFDIYGSNESKINIGFYASYIFDVSVSEIFSTILYGNILHIYNESTRLDSNILSNYLIDNSIHYTFLPPVVLSILPMDKVYPSLKGIIVAGEPCNHKTALFWKDKVNLYNYYGPTETAIYAAGKQINDTKVNNIGKPLFNTKLYILDNNLLPLPIGVPGELYIGGAGLARGYLNLPQLTKERFIDNPFATPDDIAKGYTRLYKTGDICKWLANGEIEYIGRNDFQVKLRGFRIELGEIENVISAIDNIKQSCVLVKDETLVAYYVADKSIDESVIKDHLAKKLPEYMIPSFYMKLESFPLTINGKLDRRALPKIEIINKDGYTPPSTASEKLLCKIWQQCLNIDKVGITDNFFNIGGSSIKAIQTTYQMSKALATEFSVADLFRYKTIQSLLNNVSNNKFQLIKYYSNNISNKPKMIFIHPAFGGCEMYQDFIDRLANDYNCIGIDNYNIYNEDKIDNLSQLSSLYINQLNLSKDETVYMFGWSLGGVIAVEMAYQLEKQGFKNIKAIILDSHFSTGRVFEHHPQFDPKKGGKIIDEVIKKIVANLDQKHINRVLSAKDTEFKLGQSAPSGKLKHTEICFFRAMDNLGYKVKDNNLGKYSKNFGFIPITGDHMQLMAQIIKNWHNYQSSFTNFDFSLHYQPIQISRNAILRLIKTYKKTTLFVCTTIIASSAYVLELFDFVIEPVALALA</sequence>
<accession>A0A345JP64</accession>
<evidence type="ECO:0000313" key="6">
    <source>
        <dbReference type="Proteomes" id="UP000253862"/>
    </source>
</evidence>
<dbReference type="Gene3D" id="2.30.38.10">
    <property type="entry name" value="Luciferase, Domain 3"/>
    <property type="match status" value="2"/>
</dbReference>
<dbReference type="PROSITE" id="PS50075">
    <property type="entry name" value="CARRIER"/>
    <property type="match status" value="2"/>
</dbReference>
<dbReference type="Gene3D" id="3.40.50.980">
    <property type="match status" value="4"/>
</dbReference>
<dbReference type="RefSeq" id="WP_071628407.1">
    <property type="nucleotide sequence ID" value="NZ_CP022375.1"/>
</dbReference>
<dbReference type="OrthoDB" id="5618670at2"/>
<dbReference type="GO" id="GO:0003824">
    <property type="term" value="F:catalytic activity"/>
    <property type="evidence" value="ECO:0007669"/>
    <property type="project" value="InterPro"/>
</dbReference>
<feature type="domain" description="Carrier" evidence="4">
    <location>
        <begin position="1567"/>
        <end position="1642"/>
    </location>
</feature>
<comment type="cofactor">
    <cofactor evidence="1">
        <name>pantetheine 4'-phosphate</name>
        <dbReference type="ChEBI" id="CHEBI:47942"/>
    </cofactor>
</comment>
<dbReference type="SUPFAM" id="SSF53474">
    <property type="entry name" value="alpha/beta-Hydrolases"/>
    <property type="match status" value="1"/>
</dbReference>
<dbReference type="NCBIfam" id="NF003417">
    <property type="entry name" value="PRK04813.1"/>
    <property type="match status" value="2"/>
</dbReference>
<dbReference type="Pfam" id="PF00975">
    <property type="entry name" value="Thioesterase"/>
    <property type="match status" value="1"/>
</dbReference>
<dbReference type="InterPro" id="IPR029058">
    <property type="entry name" value="AB_hydrolase_fold"/>
</dbReference>
<gene>
    <name evidence="5" type="ORF">CGC43_00150</name>
</gene>
<dbReference type="FunFam" id="3.40.50.980:FF:000001">
    <property type="entry name" value="Non-ribosomal peptide synthetase"/>
    <property type="match status" value="2"/>
</dbReference>
<dbReference type="SUPFAM" id="SSF47336">
    <property type="entry name" value="ACP-like"/>
    <property type="match status" value="2"/>
</dbReference>